<evidence type="ECO:0000256" key="4">
    <source>
        <dbReference type="ARBA" id="ARBA00022475"/>
    </source>
</evidence>
<evidence type="ECO:0000313" key="11">
    <source>
        <dbReference type="Proteomes" id="UP000679220"/>
    </source>
</evidence>
<name>A0A941F6T9_9BACT</name>
<evidence type="ECO:0000256" key="3">
    <source>
        <dbReference type="ARBA" id="ARBA00022448"/>
    </source>
</evidence>
<feature type="transmembrane region" description="Helical" evidence="8">
    <location>
        <begin position="150"/>
        <end position="167"/>
    </location>
</feature>
<keyword evidence="11" id="KW-1185">Reference proteome</keyword>
<dbReference type="RefSeq" id="WP_212192901.1">
    <property type="nucleotide sequence ID" value="NZ_JAGTAR010000042.1"/>
</dbReference>
<feature type="transmembrane region" description="Helical" evidence="8">
    <location>
        <begin position="104"/>
        <end position="121"/>
    </location>
</feature>
<protein>
    <submittedName>
        <fullName evidence="10">EamA family transporter RarD</fullName>
    </submittedName>
</protein>
<feature type="transmembrane region" description="Helical" evidence="8">
    <location>
        <begin position="179"/>
        <end position="199"/>
    </location>
</feature>
<comment type="subcellular location">
    <subcellularLocation>
        <location evidence="1">Cell membrane</location>
        <topology evidence="1">Multi-pass membrane protein</topology>
    </subcellularLocation>
</comment>
<dbReference type="Pfam" id="PF00892">
    <property type="entry name" value="EamA"/>
    <property type="match status" value="1"/>
</dbReference>
<feature type="transmembrane region" description="Helical" evidence="8">
    <location>
        <begin position="72"/>
        <end position="92"/>
    </location>
</feature>
<dbReference type="Proteomes" id="UP000679220">
    <property type="component" value="Unassembled WGS sequence"/>
</dbReference>
<keyword evidence="5 8" id="KW-0812">Transmembrane</keyword>
<dbReference type="AlphaFoldDB" id="A0A941F6T9"/>
<evidence type="ECO:0000259" key="9">
    <source>
        <dbReference type="Pfam" id="PF00892"/>
    </source>
</evidence>
<dbReference type="SUPFAM" id="SSF103481">
    <property type="entry name" value="Multidrug resistance efflux transporter EmrE"/>
    <property type="match status" value="1"/>
</dbReference>
<feature type="transmembrane region" description="Helical" evidence="8">
    <location>
        <begin position="12"/>
        <end position="28"/>
    </location>
</feature>
<organism evidence="10 11">
    <name type="scientific">Carboxylicivirga sediminis</name>
    <dbReference type="NCBI Taxonomy" id="2006564"/>
    <lineage>
        <taxon>Bacteria</taxon>
        <taxon>Pseudomonadati</taxon>
        <taxon>Bacteroidota</taxon>
        <taxon>Bacteroidia</taxon>
        <taxon>Marinilabiliales</taxon>
        <taxon>Marinilabiliaceae</taxon>
        <taxon>Carboxylicivirga</taxon>
    </lineage>
</organism>
<feature type="transmembrane region" description="Helical" evidence="8">
    <location>
        <begin position="244"/>
        <end position="261"/>
    </location>
</feature>
<evidence type="ECO:0000313" key="10">
    <source>
        <dbReference type="EMBL" id="MBR8537876.1"/>
    </source>
</evidence>
<evidence type="ECO:0000256" key="7">
    <source>
        <dbReference type="ARBA" id="ARBA00023136"/>
    </source>
</evidence>
<feature type="domain" description="EamA" evidence="9">
    <location>
        <begin position="9"/>
        <end position="143"/>
    </location>
</feature>
<feature type="transmembrane region" description="Helical" evidence="8">
    <location>
        <begin position="128"/>
        <end position="144"/>
    </location>
</feature>
<dbReference type="PANTHER" id="PTHR22911">
    <property type="entry name" value="ACYL-MALONYL CONDENSING ENZYME-RELATED"/>
    <property type="match status" value="1"/>
</dbReference>
<feature type="transmembrane region" description="Helical" evidence="8">
    <location>
        <begin position="40"/>
        <end position="57"/>
    </location>
</feature>
<feature type="transmembrane region" description="Helical" evidence="8">
    <location>
        <begin position="273"/>
        <end position="291"/>
    </location>
</feature>
<dbReference type="InterPro" id="IPR037185">
    <property type="entry name" value="EmrE-like"/>
</dbReference>
<evidence type="ECO:0000256" key="6">
    <source>
        <dbReference type="ARBA" id="ARBA00022989"/>
    </source>
</evidence>
<evidence type="ECO:0000256" key="8">
    <source>
        <dbReference type="SAM" id="Phobius"/>
    </source>
</evidence>
<dbReference type="PANTHER" id="PTHR22911:SF137">
    <property type="entry name" value="SOLUTE CARRIER FAMILY 35 MEMBER G2-RELATED"/>
    <property type="match status" value="1"/>
</dbReference>
<evidence type="ECO:0000256" key="1">
    <source>
        <dbReference type="ARBA" id="ARBA00004651"/>
    </source>
</evidence>
<keyword evidence="3" id="KW-0813">Transport</keyword>
<dbReference type="NCBIfam" id="TIGR00688">
    <property type="entry name" value="rarD"/>
    <property type="match status" value="1"/>
</dbReference>
<evidence type="ECO:0000256" key="2">
    <source>
        <dbReference type="ARBA" id="ARBA00007362"/>
    </source>
</evidence>
<proteinExistence type="inferred from homology"/>
<reference evidence="10" key="2">
    <citation type="submission" date="2021-04" db="EMBL/GenBank/DDBJ databases">
        <authorList>
            <person name="Zhang T."/>
            <person name="Zhang Y."/>
            <person name="Lu D."/>
            <person name="Zuo D."/>
            <person name="Du Z."/>
        </authorList>
    </citation>
    <scope>NUCLEOTIDE SEQUENCE</scope>
    <source>
        <strain evidence="10">JR1</strain>
    </source>
</reference>
<gene>
    <name evidence="10" type="primary">rarD</name>
    <name evidence="10" type="ORF">KDU71_20055</name>
</gene>
<comment type="similarity">
    <text evidence="2">Belongs to the EamA transporter family.</text>
</comment>
<feature type="transmembrane region" description="Helical" evidence="8">
    <location>
        <begin position="214"/>
        <end position="232"/>
    </location>
</feature>
<dbReference type="GO" id="GO:0005886">
    <property type="term" value="C:plasma membrane"/>
    <property type="evidence" value="ECO:0007669"/>
    <property type="project" value="UniProtKB-SubCell"/>
</dbReference>
<dbReference type="InterPro" id="IPR004626">
    <property type="entry name" value="RarD"/>
</dbReference>
<sequence length="297" mass="33407">MSTQHNQASGYLFTFQAFLTWGLLPIYWKLLNHIPALEILAHRIFWSLIFVLLFLVWKKQLKLRSIFANKKALTTLTIAGLLVGSNWGVYIYAVNVNHIVEASLGYYITPLINVALGILFLKERLNKLQLIALLLAASSVIYLTVDYGRFPWISIYLAASFGLYGLLKKMSGVDAMPALAIETMVLTPFALSYIIWGMVSGNGHLFTESLQTDALLIMAGVVTTLPLYWFGLGAKRISLTSVGFMQYIAPTIMLLLGLFIYHEGFPQEKQVAFAAIWMALAIYSYSIIVSYKKKQQR</sequence>
<dbReference type="EMBL" id="JAGTAR010000042">
    <property type="protein sequence ID" value="MBR8537876.1"/>
    <property type="molecule type" value="Genomic_DNA"/>
</dbReference>
<reference evidence="10" key="1">
    <citation type="journal article" date="2018" name="Int. J. Syst. Evol. Microbiol.">
        <title>Carboxylicivirga sediminis sp. nov., isolated from coastal sediment.</title>
        <authorList>
            <person name="Wang F.Q."/>
            <person name="Ren L.H."/>
            <person name="Zou R.J."/>
            <person name="Sun Y.Z."/>
            <person name="Liu X.J."/>
            <person name="Jiang F."/>
            <person name="Liu L.J."/>
        </authorList>
    </citation>
    <scope>NUCLEOTIDE SEQUENCE</scope>
    <source>
        <strain evidence="10">JR1</strain>
    </source>
</reference>
<evidence type="ECO:0000256" key="5">
    <source>
        <dbReference type="ARBA" id="ARBA00022692"/>
    </source>
</evidence>
<keyword evidence="4" id="KW-1003">Cell membrane</keyword>
<keyword evidence="6 8" id="KW-1133">Transmembrane helix</keyword>
<accession>A0A941F6T9</accession>
<comment type="caution">
    <text evidence="10">The sequence shown here is derived from an EMBL/GenBank/DDBJ whole genome shotgun (WGS) entry which is preliminary data.</text>
</comment>
<dbReference type="InterPro" id="IPR000620">
    <property type="entry name" value="EamA_dom"/>
</dbReference>
<keyword evidence="7 8" id="KW-0472">Membrane</keyword>